<dbReference type="EMBL" id="OU503052">
    <property type="protein sequence ID" value="CAI9780045.1"/>
    <property type="molecule type" value="Genomic_DNA"/>
</dbReference>
<name>A0AAD2A730_9LAMI</name>
<accession>A0AAD2A730</accession>
<proteinExistence type="predicted"/>
<gene>
    <name evidence="2" type="ORF">FPE_LOCUS27475</name>
</gene>
<sequence length="164" mass="17354">MAHVSDIKLIRTDTTLDLSQKAEKGGNDEGTDGETSGGGGDEGSNTAVKGTILAGLLLVGAVGGFGSLGHIYKDQINAFLTQFSGFIRSLSVSLTSGDIIYGAAHQNAGGIGWTLYVEIQDQDRTLQCTARFGLCKISNSIFMTYLVCSTQHEYIVENEPIDAD</sequence>
<evidence type="ECO:0000256" key="1">
    <source>
        <dbReference type="SAM" id="MobiDB-lite"/>
    </source>
</evidence>
<evidence type="ECO:0000313" key="2">
    <source>
        <dbReference type="EMBL" id="CAI9780045.1"/>
    </source>
</evidence>
<protein>
    <submittedName>
        <fullName evidence="2">Uncharacterized protein</fullName>
    </submittedName>
</protein>
<keyword evidence="3" id="KW-1185">Reference proteome</keyword>
<evidence type="ECO:0000313" key="3">
    <source>
        <dbReference type="Proteomes" id="UP000834106"/>
    </source>
</evidence>
<reference evidence="2" key="1">
    <citation type="submission" date="2023-05" db="EMBL/GenBank/DDBJ databases">
        <authorList>
            <person name="Huff M."/>
        </authorList>
    </citation>
    <scope>NUCLEOTIDE SEQUENCE</scope>
</reference>
<dbReference type="PANTHER" id="PTHR34892">
    <property type="entry name" value="VACUOLAR ATP SYNTHASE CATALYTIC SUBUNIT-RELATED / V-ATPASE-RELATED / VACUOLAR PROTON PUMP-LIKE PROTEIN"/>
    <property type="match status" value="1"/>
</dbReference>
<dbReference type="PANTHER" id="PTHR34892:SF1">
    <property type="entry name" value="VACUOLAR ATP SYNTHASE CATALYTIC SUBUNIT-RELATED _ V-ATPASE-RELATED _ VACUOLAR PROTON PUMP-RELATED"/>
    <property type="match status" value="1"/>
</dbReference>
<dbReference type="AlphaFoldDB" id="A0AAD2A730"/>
<feature type="region of interest" description="Disordered" evidence="1">
    <location>
        <begin position="19"/>
        <end position="44"/>
    </location>
</feature>
<organism evidence="2 3">
    <name type="scientific">Fraxinus pennsylvanica</name>
    <dbReference type="NCBI Taxonomy" id="56036"/>
    <lineage>
        <taxon>Eukaryota</taxon>
        <taxon>Viridiplantae</taxon>
        <taxon>Streptophyta</taxon>
        <taxon>Embryophyta</taxon>
        <taxon>Tracheophyta</taxon>
        <taxon>Spermatophyta</taxon>
        <taxon>Magnoliopsida</taxon>
        <taxon>eudicotyledons</taxon>
        <taxon>Gunneridae</taxon>
        <taxon>Pentapetalae</taxon>
        <taxon>asterids</taxon>
        <taxon>lamiids</taxon>
        <taxon>Lamiales</taxon>
        <taxon>Oleaceae</taxon>
        <taxon>Oleeae</taxon>
        <taxon>Fraxinus</taxon>
    </lineage>
</organism>
<dbReference type="GO" id="GO:0005773">
    <property type="term" value="C:vacuole"/>
    <property type="evidence" value="ECO:0007669"/>
    <property type="project" value="TreeGrafter"/>
</dbReference>
<dbReference type="Proteomes" id="UP000834106">
    <property type="component" value="Chromosome 17"/>
</dbReference>